<proteinExistence type="predicted"/>
<evidence type="ECO:0000313" key="3">
    <source>
        <dbReference type="Proteomes" id="UP000184368"/>
    </source>
</evidence>
<sequence>MQDERKDNPPVNESPAVHQQPNVAQNEGLQANLNENPRANENIADTSGNQVVKGDGQGVGSEITDGEAG</sequence>
<name>A0A1M4XTX1_9BACT</name>
<dbReference type="OrthoDB" id="9949802at2"/>
<reference evidence="2 3" key="1">
    <citation type="submission" date="2016-11" db="EMBL/GenBank/DDBJ databases">
        <authorList>
            <person name="Jaros S."/>
            <person name="Januszkiewicz K."/>
            <person name="Wedrychowicz H."/>
        </authorList>
    </citation>
    <scope>NUCLEOTIDE SEQUENCE [LARGE SCALE GENOMIC DNA]</scope>
    <source>
        <strain evidence="2 3">DSM 26897</strain>
    </source>
</reference>
<gene>
    <name evidence="2" type="ORF">SAMN05444008_10433</name>
</gene>
<feature type="region of interest" description="Disordered" evidence="1">
    <location>
        <begin position="1"/>
        <end position="69"/>
    </location>
</feature>
<keyword evidence="3" id="KW-1185">Reference proteome</keyword>
<dbReference type="AlphaFoldDB" id="A0A1M4XTX1"/>
<feature type="compositionally biased region" description="Polar residues" evidence="1">
    <location>
        <begin position="17"/>
        <end position="50"/>
    </location>
</feature>
<dbReference type="EMBL" id="FQUO01000004">
    <property type="protein sequence ID" value="SHE96692.1"/>
    <property type="molecule type" value="Genomic_DNA"/>
</dbReference>
<protein>
    <submittedName>
        <fullName evidence="2">Uncharacterized protein</fullName>
    </submittedName>
</protein>
<organism evidence="2 3">
    <name type="scientific">Cnuella takakiae</name>
    <dbReference type="NCBI Taxonomy" id="1302690"/>
    <lineage>
        <taxon>Bacteria</taxon>
        <taxon>Pseudomonadati</taxon>
        <taxon>Bacteroidota</taxon>
        <taxon>Chitinophagia</taxon>
        <taxon>Chitinophagales</taxon>
        <taxon>Chitinophagaceae</taxon>
        <taxon>Cnuella</taxon>
    </lineage>
</organism>
<dbReference type="RefSeq" id="WP_073041082.1">
    <property type="nucleotide sequence ID" value="NZ_FQUO01000004.1"/>
</dbReference>
<accession>A0A1M4XTX1</accession>
<dbReference type="Proteomes" id="UP000184368">
    <property type="component" value="Unassembled WGS sequence"/>
</dbReference>
<evidence type="ECO:0000313" key="2">
    <source>
        <dbReference type="EMBL" id="SHE96692.1"/>
    </source>
</evidence>
<evidence type="ECO:0000256" key="1">
    <source>
        <dbReference type="SAM" id="MobiDB-lite"/>
    </source>
</evidence>
<dbReference type="STRING" id="1302690.BUE76_14345"/>